<organism evidence="5 6">
    <name type="scientific">Aspergillus pseudodeflectus</name>
    <dbReference type="NCBI Taxonomy" id="176178"/>
    <lineage>
        <taxon>Eukaryota</taxon>
        <taxon>Fungi</taxon>
        <taxon>Dikarya</taxon>
        <taxon>Ascomycota</taxon>
        <taxon>Pezizomycotina</taxon>
        <taxon>Eurotiomycetes</taxon>
        <taxon>Eurotiomycetidae</taxon>
        <taxon>Eurotiales</taxon>
        <taxon>Aspergillaceae</taxon>
        <taxon>Aspergillus</taxon>
        <taxon>Aspergillus subgen. Nidulantes</taxon>
    </lineage>
</organism>
<dbReference type="PROSITE" id="PS50297">
    <property type="entry name" value="ANK_REP_REGION"/>
    <property type="match status" value="2"/>
</dbReference>
<dbReference type="PROSITE" id="PS50088">
    <property type="entry name" value="ANK_REPEAT"/>
    <property type="match status" value="4"/>
</dbReference>
<dbReference type="PANTHER" id="PTHR24198">
    <property type="entry name" value="ANKYRIN REPEAT AND PROTEIN KINASE DOMAIN-CONTAINING PROTEIN"/>
    <property type="match status" value="1"/>
</dbReference>
<keyword evidence="6" id="KW-1185">Reference proteome</keyword>
<gene>
    <name evidence="5" type="ORF">BJX68DRAFT_270191</name>
</gene>
<reference evidence="5 6" key="1">
    <citation type="submission" date="2024-07" db="EMBL/GenBank/DDBJ databases">
        <title>Section-level genome sequencing and comparative genomics of Aspergillus sections Usti and Cavernicolus.</title>
        <authorList>
            <consortium name="Lawrence Berkeley National Laboratory"/>
            <person name="Nybo J.L."/>
            <person name="Vesth T.C."/>
            <person name="Theobald S."/>
            <person name="Frisvad J.C."/>
            <person name="Larsen T.O."/>
            <person name="Kjaerboelling I."/>
            <person name="Rothschild-Mancinelli K."/>
            <person name="Lyhne E.K."/>
            <person name="Kogle M.E."/>
            <person name="Barry K."/>
            <person name="Clum A."/>
            <person name="Na H."/>
            <person name="Ledsgaard L."/>
            <person name="Lin J."/>
            <person name="Lipzen A."/>
            <person name="Kuo A."/>
            <person name="Riley R."/>
            <person name="Mondo S."/>
            <person name="LaButti K."/>
            <person name="Haridas S."/>
            <person name="Pangalinan J."/>
            <person name="Salamov A.A."/>
            <person name="Simmons B.A."/>
            <person name="Magnuson J.K."/>
            <person name="Chen J."/>
            <person name="Drula E."/>
            <person name="Henrissat B."/>
            <person name="Wiebenga A."/>
            <person name="Lubbers R.J."/>
            <person name="Gomes A.C."/>
            <person name="Macurrencykelacurrency M.R."/>
            <person name="Stajich J."/>
            <person name="Grigoriev I.V."/>
            <person name="Mortensen U.H."/>
            <person name="De vries R.P."/>
            <person name="Baker S.E."/>
            <person name="Andersen M.R."/>
        </authorList>
    </citation>
    <scope>NUCLEOTIDE SEQUENCE [LARGE SCALE GENOMIC DNA]</scope>
    <source>
        <strain evidence="5 6">CBS 756.74</strain>
    </source>
</reference>
<dbReference type="SUPFAM" id="SSF48403">
    <property type="entry name" value="Ankyrin repeat"/>
    <property type="match status" value="3"/>
</dbReference>
<protein>
    <submittedName>
        <fullName evidence="5">Ankyrin repeat-containing domain protein</fullName>
    </submittedName>
</protein>
<dbReference type="InterPro" id="IPR025676">
    <property type="entry name" value="Clr5_dom"/>
</dbReference>
<comment type="caution">
    <text evidence="5">The sequence shown here is derived from an EMBL/GenBank/DDBJ whole genome shotgun (WGS) entry which is preliminary data.</text>
</comment>
<dbReference type="Proteomes" id="UP001610444">
    <property type="component" value="Unassembled WGS sequence"/>
</dbReference>
<accession>A0ABR4JUF5</accession>
<feature type="repeat" description="ANK" evidence="3">
    <location>
        <begin position="437"/>
        <end position="469"/>
    </location>
</feature>
<feature type="repeat" description="ANK" evidence="3">
    <location>
        <begin position="980"/>
        <end position="1012"/>
    </location>
</feature>
<name>A0ABR4JUF5_9EURO</name>
<dbReference type="GeneID" id="98161727"/>
<evidence type="ECO:0000313" key="5">
    <source>
        <dbReference type="EMBL" id="KAL2843461.1"/>
    </source>
</evidence>
<dbReference type="Gene3D" id="1.25.40.20">
    <property type="entry name" value="Ankyrin repeat-containing domain"/>
    <property type="match status" value="4"/>
</dbReference>
<keyword evidence="2 3" id="KW-0040">ANK repeat</keyword>
<evidence type="ECO:0000256" key="3">
    <source>
        <dbReference type="PROSITE-ProRule" id="PRU00023"/>
    </source>
</evidence>
<evidence type="ECO:0000313" key="6">
    <source>
        <dbReference type="Proteomes" id="UP001610444"/>
    </source>
</evidence>
<dbReference type="Pfam" id="PF00023">
    <property type="entry name" value="Ank"/>
    <property type="match status" value="1"/>
</dbReference>
<dbReference type="SMART" id="SM00248">
    <property type="entry name" value="ANK"/>
    <property type="match status" value="16"/>
</dbReference>
<evidence type="ECO:0000256" key="2">
    <source>
        <dbReference type="ARBA" id="ARBA00023043"/>
    </source>
</evidence>
<dbReference type="Pfam" id="PF12796">
    <property type="entry name" value="Ank_2"/>
    <property type="match status" value="2"/>
</dbReference>
<dbReference type="PANTHER" id="PTHR24198:SF165">
    <property type="entry name" value="ANKYRIN REPEAT-CONTAINING PROTEIN-RELATED"/>
    <property type="match status" value="1"/>
</dbReference>
<dbReference type="Pfam" id="PF14420">
    <property type="entry name" value="Clr5"/>
    <property type="match status" value="1"/>
</dbReference>
<evidence type="ECO:0000259" key="4">
    <source>
        <dbReference type="Pfam" id="PF14420"/>
    </source>
</evidence>
<keyword evidence="1" id="KW-0677">Repeat</keyword>
<feature type="repeat" description="ANK" evidence="3">
    <location>
        <begin position="1015"/>
        <end position="1042"/>
    </location>
</feature>
<dbReference type="InterPro" id="IPR036770">
    <property type="entry name" value="Ankyrin_rpt-contain_sf"/>
</dbReference>
<feature type="domain" description="Clr5" evidence="4">
    <location>
        <begin position="5"/>
        <end position="55"/>
    </location>
</feature>
<sequence>MDDPAWEAHKLELQQLYIQQNRSLSQVIHHMASTYDFRRSKAQYENRLDQWGWQKYQRLTPSEGNFIGRRIHKRRKVFNKASEVYIDGDEYASRKLKRALYGKAYVSTIESLHRRGAPSPDTPERILVCTPASAGMHLTWKVSLPWLRFTNLLRPGQAGDPSSTRGLPVLFPRDSNNPSHSLNRRLLAHLASIVPWRRLSHPPVRNSTSRTAAALTILMPEEYEDHHQALAARFSEGKQSVLDSLAVDMFLLSNNLVSHEAKGKTFASMEIHDARVVDLLRASGWDSVAQIRILLSTQEPTAGAIAEQAFASALRILDRDIVKIMLEAGVDPNVPIDTVASGPQTPLQYLASIGTQDQAALDLIELLLSYRADIDLSVGEISPLEHAVEQDHTKIIEFLVGRGPRITPSCLAAAAGKVADADLFSTFLGPATDMDVRSGWPLSEAVRSGRIHIASLLLSNGADVNALVGINFDGSWGLTTVIGVAVEANGVEMLKFLLDACSDINPQLDGLRYISPLALAVDREKTEPLIIDLLLLAGIDVDVADCCGEMTLVERALESNNIASCEVLIQHGARIEKPLSEGTQYTSALGSAIKSGAAEVCDMLIRMGARLNDTYTEPPGTVLGAAIEKGDVHLIRTLVNAGAVALSDRLQTIGNIDTAIYLQQVGILEGILRVSGTRILVAAISAGNDALFHWLLYQNASIDFLRTRTASSSNHANETTPLQAAISSGRLSFVHAILDSAVQVTDRDLTTAVDSSGVGCTDDVWQLMFKHLRGKAPTAIAAAIMGRKSELVQLLLKGGADPTGKPLELLDYWKRDGCYDIPLGAPQSVLELLPRWGSQSLLKCLLQSYDWDPTAVSRALTLSIILNRNDLSECLMDANLDVNHEIIICNFEGEDDGADDAPMLVHNEVLTPLQAAAKYQQLPIAKKLLEHPQIDINYLGDGLRRRTALQHAVDNANMDLVNLLLQEHDADVNIGPASNGGATALQLAAIRGYLGIAQRLVELHAEVDAPPAEFNGRSALEGAAENGRIDMLQMLLDAGASVTGVIGERQYRRAVYLAKQNGHYAAARLLRQFKERME</sequence>
<dbReference type="InterPro" id="IPR002110">
    <property type="entry name" value="Ankyrin_rpt"/>
</dbReference>
<feature type="repeat" description="ANK" evidence="3">
    <location>
        <begin position="512"/>
        <end position="546"/>
    </location>
</feature>
<dbReference type="EMBL" id="JBFXLR010000046">
    <property type="protein sequence ID" value="KAL2843461.1"/>
    <property type="molecule type" value="Genomic_DNA"/>
</dbReference>
<dbReference type="RefSeq" id="XP_070895639.1">
    <property type="nucleotide sequence ID" value="XM_071046563.1"/>
</dbReference>
<evidence type="ECO:0000256" key="1">
    <source>
        <dbReference type="ARBA" id="ARBA00022737"/>
    </source>
</evidence>
<proteinExistence type="predicted"/>